<dbReference type="GO" id="GO:0051287">
    <property type="term" value="F:NAD binding"/>
    <property type="evidence" value="ECO:0007669"/>
    <property type="project" value="InterPro"/>
</dbReference>
<dbReference type="CDD" id="cd05214">
    <property type="entry name" value="GAPDH_I_N"/>
    <property type="match status" value="1"/>
</dbReference>
<dbReference type="SMART" id="SM00846">
    <property type="entry name" value="Gp_dh_N"/>
    <property type="match status" value="1"/>
</dbReference>
<keyword evidence="2" id="KW-0560">Oxidoreductase</keyword>
<dbReference type="GO" id="GO:0016620">
    <property type="term" value="F:oxidoreductase activity, acting on the aldehyde or oxo group of donors, NAD or NADP as acceptor"/>
    <property type="evidence" value="ECO:0007669"/>
    <property type="project" value="InterPro"/>
</dbReference>
<keyword evidence="5" id="KW-0547">Nucleotide-binding</keyword>
<dbReference type="PANTHER" id="PTHR43148">
    <property type="entry name" value="GLYCERALDEHYDE-3-PHOSPHATE DEHYDROGENASE 2"/>
    <property type="match status" value="1"/>
</dbReference>
<organism evidence="9 10">
    <name type="scientific">Candidatus Roizmanbacteria bacterium RIFCSPHIGHO2_01_FULL_39_24</name>
    <dbReference type="NCBI Taxonomy" id="1802032"/>
    <lineage>
        <taxon>Bacteria</taxon>
        <taxon>Candidatus Roizmaniibacteriota</taxon>
    </lineage>
</organism>
<protein>
    <submittedName>
        <fullName evidence="9">Type I glyceraldehyde-3-phosphate dehydrogenase</fullName>
    </submittedName>
</protein>
<evidence type="ECO:0000256" key="1">
    <source>
        <dbReference type="ARBA" id="ARBA00007406"/>
    </source>
</evidence>
<dbReference type="FunFam" id="3.30.360.10:FF:000002">
    <property type="entry name" value="Glyceraldehyde-3-phosphate dehydrogenase"/>
    <property type="match status" value="1"/>
</dbReference>
<dbReference type="Gene3D" id="3.40.50.720">
    <property type="entry name" value="NAD(P)-binding Rossmann-like Domain"/>
    <property type="match status" value="1"/>
</dbReference>
<dbReference type="AlphaFoldDB" id="A0A1F7GJY2"/>
<dbReference type="GO" id="GO:0050661">
    <property type="term" value="F:NADP binding"/>
    <property type="evidence" value="ECO:0007669"/>
    <property type="project" value="InterPro"/>
</dbReference>
<dbReference type="PRINTS" id="PR00078">
    <property type="entry name" value="G3PDHDRGNASE"/>
</dbReference>
<evidence type="ECO:0000313" key="9">
    <source>
        <dbReference type="EMBL" id="OGK19248.1"/>
    </source>
</evidence>
<feature type="domain" description="Glyceraldehyde 3-phosphate dehydrogenase NAD(P) binding" evidence="8">
    <location>
        <begin position="4"/>
        <end position="157"/>
    </location>
</feature>
<dbReference type="Gene3D" id="3.30.360.10">
    <property type="entry name" value="Dihydrodipicolinate Reductase, domain 2"/>
    <property type="match status" value="1"/>
</dbReference>
<evidence type="ECO:0000256" key="6">
    <source>
        <dbReference type="PIRSR" id="PIRSR000149-4"/>
    </source>
</evidence>
<evidence type="ECO:0000256" key="7">
    <source>
        <dbReference type="RuleBase" id="RU000397"/>
    </source>
</evidence>
<dbReference type="GO" id="GO:0006006">
    <property type="term" value="P:glucose metabolic process"/>
    <property type="evidence" value="ECO:0007669"/>
    <property type="project" value="InterPro"/>
</dbReference>
<keyword evidence="5" id="KW-0520">NAD</keyword>
<feature type="active site" description="Nucleophile" evidence="3">
    <location>
        <position position="157"/>
    </location>
</feature>
<comment type="similarity">
    <text evidence="1 7">Belongs to the glyceraldehyde-3-phosphate dehydrogenase family.</text>
</comment>
<feature type="binding site" evidence="4">
    <location>
        <begin position="156"/>
        <end position="158"/>
    </location>
    <ligand>
        <name>D-glyceraldehyde 3-phosphate</name>
        <dbReference type="ChEBI" id="CHEBI:59776"/>
    </ligand>
</feature>
<evidence type="ECO:0000313" key="10">
    <source>
        <dbReference type="Proteomes" id="UP000176850"/>
    </source>
</evidence>
<proteinExistence type="inferred from homology"/>
<dbReference type="InterPro" id="IPR036291">
    <property type="entry name" value="NAD(P)-bd_dom_sf"/>
</dbReference>
<dbReference type="PIRSF" id="PIRSF000149">
    <property type="entry name" value="GAP_DH"/>
    <property type="match status" value="1"/>
</dbReference>
<evidence type="ECO:0000256" key="4">
    <source>
        <dbReference type="PIRSR" id="PIRSR000149-2"/>
    </source>
</evidence>
<reference evidence="9 10" key="1">
    <citation type="journal article" date="2016" name="Nat. Commun.">
        <title>Thousands of microbial genomes shed light on interconnected biogeochemical processes in an aquifer system.</title>
        <authorList>
            <person name="Anantharaman K."/>
            <person name="Brown C.T."/>
            <person name="Hug L.A."/>
            <person name="Sharon I."/>
            <person name="Castelle C.J."/>
            <person name="Probst A.J."/>
            <person name="Thomas B.C."/>
            <person name="Singh A."/>
            <person name="Wilkins M.J."/>
            <person name="Karaoz U."/>
            <person name="Brodie E.L."/>
            <person name="Williams K.H."/>
            <person name="Hubbard S.S."/>
            <person name="Banfield J.F."/>
        </authorList>
    </citation>
    <scope>NUCLEOTIDE SEQUENCE [LARGE SCALE GENOMIC DNA]</scope>
</reference>
<feature type="binding site" evidence="4">
    <location>
        <position position="187"/>
    </location>
    <ligand>
        <name>D-glyceraldehyde 3-phosphate</name>
        <dbReference type="ChEBI" id="CHEBI:59776"/>
    </ligand>
</feature>
<accession>A0A1F7GJY2</accession>
<dbReference type="Proteomes" id="UP000176850">
    <property type="component" value="Unassembled WGS sequence"/>
</dbReference>
<evidence type="ECO:0000256" key="3">
    <source>
        <dbReference type="PIRSR" id="PIRSR000149-1"/>
    </source>
</evidence>
<evidence type="ECO:0000259" key="8">
    <source>
        <dbReference type="SMART" id="SM00846"/>
    </source>
</evidence>
<feature type="binding site" evidence="5">
    <location>
        <position position="122"/>
    </location>
    <ligand>
        <name>NAD(+)</name>
        <dbReference type="ChEBI" id="CHEBI:57540"/>
    </ligand>
</feature>
<feature type="site" description="Activates thiol group during catalysis" evidence="6">
    <location>
        <position position="184"/>
    </location>
</feature>
<evidence type="ECO:0000256" key="5">
    <source>
        <dbReference type="PIRSR" id="PIRSR000149-3"/>
    </source>
</evidence>
<dbReference type="SUPFAM" id="SSF55347">
    <property type="entry name" value="Glyceraldehyde-3-phosphate dehydrogenase-like, C-terminal domain"/>
    <property type="match status" value="1"/>
</dbReference>
<dbReference type="Pfam" id="PF02800">
    <property type="entry name" value="Gp_dh_C"/>
    <property type="match status" value="1"/>
</dbReference>
<comment type="caution">
    <text evidence="9">The sequence shown here is derived from an EMBL/GenBank/DDBJ whole genome shotgun (WGS) entry which is preliminary data.</text>
</comment>
<gene>
    <name evidence="9" type="ORF">A2799_03565</name>
</gene>
<feature type="binding site" evidence="4">
    <location>
        <begin position="215"/>
        <end position="216"/>
    </location>
    <ligand>
        <name>D-glyceraldehyde 3-phosphate</name>
        <dbReference type="ChEBI" id="CHEBI:59776"/>
    </ligand>
</feature>
<evidence type="ECO:0000256" key="2">
    <source>
        <dbReference type="ARBA" id="ARBA00023002"/>
    </source>
</evidence>
<dbReference type="SUPFAM" id="SSF51735">
    <property type="entry name" value="NAD(P)-binding Rossmann-fold domains"/>
    <property type="match status" value="1"/>
</dbReference>
<dbReference type="Pfam" id="PF00044">
    <property type="entry name" value="Gp_dh_N"/>
    <property type="match status" value="1"/>
</dbReference>
<feature type="binding site" evidence="5">
    <location>
        <position position="320"/>
    </location>
    <ligand>
        <name>NAD(+)</name>
        <dbReference type="ChEBI" id="CHEBI:57540"/>
    </ligand>
</feature>
<dbReference type="EMBL" id="MFZH01000014">
    <property type="protein sequence ID" value="OGK19248.1"/>
    <property type="molecule type" value="Genomic_DNA"/>
</dbReference>
<dbReference type="CDD" id="cd18126">
    <property type="entry name" value="GAPDH_I_C"/>
    <property type="match status" value="1"/>
</dbReference>
<feature type="binding site" evidence="4">
    <location>
        <position position="238"/>
    </location>
    <ligand>
        <name>D-glyceraldehyde 3-phosphate</name>
        <dbReference type="ChEBI" id="CHEBI:59776"/>
    </ligand>
</feature>
<dbReference type="NCBIfam" id="TIGR01534">
    <property type="entry name" value="GAPDH-I"/>
    <property type="match status" value="1"/>
</dbReference>
<feature type="binding site" evidence="5">
    <location>
        <begin position="13"/>
        <end position="14"/>
    </location>
    <ligand>
        <name>NAD(+)</name>
        <dbReference type="ChEBI" id="CHEBI:57540"/>
    </ligand>
</feature>
<sequence length="339" mass="37298">MRKIAVGLNGFGRIGRAFTRIALNNPDIEIRAINTAHSNTEILAHLLKYDSIYRTFDKDVSAKGDKIIVGSREIVCYNHKNPEEIPWDHHNIDVVIDCTGAFKTRDDLSKHLRATVQKVIVTAPVSDETIPHIVLGSNSDGFDFKAKNADIISNASCTTNCASIMTKVLDDNFKIKSAFLTTVHAYTSSQELLDNASKNETRSRGAPLSIIPTTTGAADAVCKTTACEAGSLGAIAFRVPVPVGSISDMTCLLEKSTTVEEINEVFRKESEGKLKGILGYEKTPLVSSDYIGSPFSCTFDPNYTQVLNGNFVKIFGWYDNEWGYSNRLVDLIEKLSKYI</sequence>
<name>A0A1F7GJY2_9BACT</name>
<dbReference type="FunFam" id="3.40.50.720:FF:000001">
    <property type="entry name" value="Glyceraldehyde-3-phosphate dehydrogenase"/>
    <property type="match status" value="1"/>
</dbReference>
<dbReference type="InterPro" id="IPR020828">
    <property type="entry name" value="GlycerAld_3-P_DH_NAD(P)-bd"/>
</dbReference>
<dbReference type="InterPro" id="IPR006424">
    <property type="entry name" value="Glyceraldehyde-3-P_DH_1"/>
</dbReference>
<dbReference type="InterPro" id="IPR020829">
    <property type="entry name" value="GlycerAld_3-P_DH_cat"/>
</dbReference>
<dbReference type="InterPro" id="IPR020831">
    <property type="entry name" value="GlycerAld/Erythrose_P_DH"/>
</dbReference>